<evidence type="ECO:0000259" key="11">
    <source>
        <dbReference type="PROSITE" id="PS50110"/>
    </source>
</evidence>
<dbReference type="Proteomes" id="UP000076925">
    <property type="component" value="Unassembled WGS sequence"/>
</dbReference>
<accession>A0A139XHG9</accession>
<keyword evidence="5" id="KW-0547">Nucleotide-binding</keyword>
<keyword evidence="13" id="KW-1185">Reference proteome</keyword>
<evidence type="ECO:0000313" key="12">
    <source>
        <dbReference type="EMBL" id="KYC44146.1"/>
    </source>
</evidence>
<dbReference type="Gene3D" id="3.40.50.2300">
    <property type="match status" value="1"/>
</dbReference>
<feature type="domain" description="Histidine kinase" evidence="10">
    <location>
        <begin position="158"/>
        <end position="416"/>
    </location>
</feature>
<evidence type="ECO:0000313" key="13">
    <source>
        <dbReference type="Proteomes" id="UP000076925"/>
    </source>
</evidence>
<dbReference type="PRINTS" id="PR00344">
    <property type="entry name" value="BCTRLSENSOR"/>
</dbReference>
<gene>
    <name evidence="12" type="ORF">WA1_03140</name>
</gene>
<dbReference type="InterPro" id="IPR005467">
    <property type="entry name" value="His_kinase_dom"/>
</dbReference>
<dbReference type="Pfam" id="PF02518">
    <property type="entry name" value="HATPase_c"/>
    <property type="match status" value="1"/>
</dbReference>
<dbReference type="InterPro" id="IPR001789">
    <property type="entry name" value="Sig_transdc_resp-reg_receiver"/>
</dbReference>
<dbReference type="EMBL" id="ANNX02000012">
    <property type="protein sequence ID" value="KYC44146.1"/>
    <property type="molecule type" value="Genomic_DNA"/>
</dbReference>
<keyword evidence="7" id="KW-0067">ATP-binding</keyword>
<evidence type="ECO:0000256" key="8">
    <source>
        <dbReference type="ARBA" id="ARBA00023012"/>
    </source>
</evidence>
<proteinExistence type="predicted"/>
<organism evidence="12 13">
    <name type="scientific">Scytonema hofmannii PCC 7110</name>
    <dbReference type="NCBI Taxonomy" id="128403"/>
    <lineage>
        <taxon>Bacteria</taxon>
        <taxon>Bacillati</taxon>
        <taxon>Cyanobacteriota</taxon>
        <taxon>Cyanophyceae</taxon>
        <taxon>Nostocales</taxon>
        <taxon>Scytonemataceae</taxon>
        <taxon>Scytonema</taxon>
    </lineage>
</organism>
<evidence type="ECO:0000259" key="10">
    <source>
        <dbReference type="PROSITE" id="PS50109"/>
    </source>
</evidence>
<dbReference type="Gene3D" id="3.30.565.10">
    <property type="entry name" value="Histidine kinase-like ATPase, C-terminal domain"/>
    <property type="match status" value="1"/>
</dbReference>
<dbReference type="SUPFAM" id="SSF52172">
    <property type="entry name" value="CheY-like"/>
    <property type="match status" value="1"/>
</dbReference>
<dbReference type="PANTHER" id="PTHR43065">
    <property type="entry name" value="SENSOR HISTIDINE KINASE"/>
    <property type="match status" value="1"/>
</dbReference>
<evidence type="ECO:0000256" key="6">
    <source>
        <dbReference type="ARBA" id="ARBA00022777"/>
    </source>
</evidence>
<evidence type="ECO:0000256" key="3">
    <source>
        <dbReference type="ARBA" id="ARBA00022553"/>
    </source>
</evidence>
<feature type="modified residue" description="4-aspartylphosphate" evidence="9">
    <location>
        <position position="58"/>
    </location>
</feature>
<name>A0A139XHG9_9CYAN</name>
<evidence type="ECO:0000256" key="4">
    <source>
        <dbReference type="ARBA" id="ARBA00022679"/>
    </source>
</evidence>
<feature type="domain" description="Response regulatory" evidence="11">
    <location>
        <begin position="4"/>
        <end position="123"/>
    </location>
</feature>
<dbReference type="SMART" id="SM00387">
    <property type="entry name" value="HATPase_c"/>
    <property type="match status" value="1"/>
</dbReference>
<dbReference type="PROSITE" id="PS50109">
    <property type="entry name" value="HIS_KIN"/>
    <property type="match status" value="1"/>
</dbReference>
<dbReference type="GO" id="GO:0005524">
    <property type="term" value="F:ATP binding"/>
    <property type="evidence" value="ECO:0007669"/>
    <property type="project" value="UniProtKB-KW"/>
</dbReference>
<evidence type="ECO:0000256" key="5">
    <source>
        <dbReference type="ARBA" id="ARBA00022741"/>
    </source>
</evidence>
<dbReference type="InterPro" id="IPR036890">
    <property type="entry name" value="HATPase_C_sf"/>
</dbReference>
<evidence type="ECO:0000256" key="2">
    <source>
        <dbReference type="ARBA" id="ARBA00012438"/>
    </source>
</evidence>
<dbReference type="Gene3D" id="1.10.287.130">
    <property type="match status" value="1"/>
</dbReference>
<dbReference type="STRING" id="128403.WA1_03140"/>
<dbReference type="InterPro" id="IPR003661">
    <property type="entry name" value="HisK_dim/P_dom"/>
</dbReference>
<dbReference type="SUPFAM" id="SSF55874">
    <property type="entry name" value="ATPase domain of HSP90 chaperone/DNA topoisomerase II/histidine kinase"/>
    <property type="match status" value="1"/>
</dbReference>
<dbReference type="OrthoDB" id="5401154at2"/>
<evidence type="ECO:0000256" key="7">
    <source>
        <dbReference type="ARBA" id="ARBA00022840"/>
    </source>
</evidence>
<dbReference type="SUPFAM" id="SSF47384">
    <property type="entry name" value="Homodimeric domain of signal transducing histidine kinase"/>
    <property type="match status" value="1"/>
</dbReference>
<keyword evidence="8" id="KW-0902">Two-component regulatory system</keyword>
<dbReference type="InterPro" id="IPR004358">
    <property type="entry name" value="Sig_transdc_His_kin-like_C"/>
</dbReference>
<dbReference type="RefSeq" id="WP_017741465.1">
    <property type="nucleotide sequence ID" value="NZ_KQ976354.1"/>
</dbReference>
<keyword evidence="4" id="KW-0808">Transferase</keyword>
<dbReference type="PROSITE" id="PS50110">
    <property type="entry name" value="RESPONSE_REGULATORY"/>
    <property type="match status" value="1"/>
</dbReference>
<dbReference type="CDD" id="cd17536">
    <property type="entry name" value="REC_YesN-like"/>
    <property type="match status" value="1"/>
</dbReference>
<keyword evidence="3 9" id="KW-0597">Phosphoprotein</keyword>
<reference evidence="12 13" key="1">
    <citation type="journal article" date="2013" name="Genome Biol. Evol.">
        <title>Genomes of Stigonematalean cyanobacteria (subsection V) and the evolution of oxygenic photosynthesis from prokaryotes to plastids.</title>
        <authorList>
            <person name="Dagan T."/>
            <person name="Roettger M."/>
            <person name="Stucken K."/>
            <person name="Landan G."/>
            <person name="Koch R."/>
            <person name="Major P."/>
            <person name="Gould S.B."/>
            <person name="Goremykin V.V."/>
            <person name="Rippka R."/>
            <person name="Tandeau de Marsac N."/>
            <person name="Gugger M."/>
            <person name="Lockhart P.J."/>
            <person name="Allen J.F."/>
            <person name="Brune I."/>
            <person name="Maus I."/>
            <person name="Puhler A."/>
            <person name="Martin W.F."/>
        </authorList>
    </citation>
    <scope>NUCLEOTIDE SEQUENCE [LARGE SCALE GENOMIC DNA]</scope>
    <source>
        <strain evidence="12 13">PCC 7110</strain>
    </source>
</reference>
<protein>
    <recommendedName>
        <fullName evidence="2">histidine kinase</fullName>
        <ecNumber evidence="2">2.7.13.3</ecNumber>
    </recommendedName>
</protein>
<comment type="caution">
    <text evidence="12">The sequence shown here is derived from an EMBL/GenBank/DDBJ whole genome shotgun (WGS) entry which is preliminary data.</text>
</comment>
<comment type="catalytic activity">
    <reaction evidence="1">
        <text>ATP + protein L-histidine = ADP + protein N-phospho-L-histidine.</text>
        <dbReference type="EC" id="2.7.13.3"/>
    </reaction>
</comment>
<dbReference type="CDD" id="cd00082">
    <property type="entry name" value="HisKA"/>
    <property type="match status" value="1"/>
</dbReference>
<dbReference type="PANTHER" id="PTHR43065:SF10">
    <property type="entry name" value="PEROXIDE STRESS-ACTIVATED HISTIDINE KINASE MAK3"/>
    <property type="match status" value="1"/>
</dbReference>
<evidence type="ECO:0000256" key="9">
    <source>
        <dbReference type="PROSITE-ProRule" id="PRU00169"/>
    </source>
</evidence>
<dbReference type="SMART" id="SM00448">
    <property type="entry name" value="REC"/>
    <property type="match status" value="1"/>
</dbReference>
<dbReference type="EC" id="2.7.13.3" evidence="2"/>
<dbReference type="InterPro" id="IPR003594">
    <property type="entry name" value="HATPase_dom"/>
</dbReference>
<dbReference type="AlphaFoldDB" id="A0A139XHG9"/>
<sequence length="416" mass="47034">MSAKILVVDDELLIKRLISQYFRKKVSQQEYEFIFANNGKEALEQIQTHSDIDLVLTDINMPEMDGLTLLNKLRESSYNFRTVVVSAYGDMKTIRQAMNQGAFDFINKPIDFQDLEITITRTLDFVQSLKEVQSMLQQAEIQIIQNEKMSAIGKMLAGIAHEINNPVCFISGNLHEAEAAIQNITHHLQLYQQNFSNLIPEIKEHSEEIDVEYLLEELPKMLASMKVGSERLRLLSASLCNFSRGDHTNKLGVNIHEGIESTLMILRHRLKGNEKRPAIEVIREYGDLPLVQCYPGSLYQVFMNIITNAIDALNEASVHRSYAEMETHPCQIRIKTEVLEGENAAIVRIHDNGIGMSDEVKERVFEHLFTTKAVSKGTGLGLSISRQIVEEKHGGCLTCDSTLAEGAEFMIQIPLL</sequence>
<dbReference type="Pfam" id="PF00072">
    <property type="entry name" value="Response_reg"/>
    <property type="match status" value="1"/>
</dbReference>
<dbReference type="GO" id="GO:0000155">
    <property type="term" value="F:phosphorelay sensor kinase activity"/>
    <property type="evidence" value="ECO:0007669"/>
    <property type="project" value="InterPro"/>
</dbReference>
<evidence type="ECO:0000256" key="1">
    <source>
        <dbReference type="ARBA" id="ARBA00000085"/>
    </source>
</evidence>
<dbReference type="InterPro" id="IPR011006">
    <property type="entry name" value="CheY-like_superfamily"/>
</dbReference>
<dbReference type="InterPro" id="IPR036097">
    <property type="entry name" value="HisK_dim/P_sf"/>
</dbReference>
<keyword evidence="6 12" id="KW-0418">Kinase</keyword>